<protein>
    <submittedName>
        <fullName evidence="3">Retrovirus-related Pol polyprotein from transposon TNT 1-94</fullName>
    </submittedName>
</protein>
<comment type="caution">
    <text evidence="3">The sequence shown here is derived from an EMBL/GenBank/DDBJ whole genome shotgun (WGS) entry which is preliminary data.</text>
</comment>
<feature type="compositionally biased region" description="Basic and acidic residues" evidence="1">
    <location>
        <begin position="154"/>
        <end position="182"/>
    </location>
</feature>
<proteinExistence type="predicted"/>
<dbReference type="InterPro" id="IPR013103">
    <property type="entry name" value="RVT_2"/>
</dbReference>
<organism evidence="3">
    <name type="scientific">Tanacetum cinerariifolium</name>
    <name type="common">Dalmatian daisy</name>
    <name type="synonym">Chrysanthemum cinerariifolium</name>
    <dbReference type="NCBI Taxonomy" id="118510"/>
    <lineage>
        <taxon>Eukaryota</taxon>
        <taxon>Viridiplantae</taxon>
        <taxon>Streptophyta</taxon>
        <taxon>Embryophyta</taxon>
        <taxon>Tracheophyta</taxon>
        <taxon>Spermatophyta</taxon>
        <taxon>Magnoliopsida</taxon>
        <taxon>eudicotyledons</taxon>
        <taxon>Gunneridae</taxon>
        <taxon>Pentapetalae</taxon>
        <taxon>asterids</taxon>
        <taxon>campanulids</taxon>
        <taxon>Asterales</taxon>
        <taxon>Asteraceae</taxon>
        <taxon>Asteroideae</taxon>
        <taxon>Anthemideae</taxon>
        <taxon>Anthemidinae</taxon>
        <taxon>Tanacetum</taxon>
    </lineage>
</organism>
<evidence type="ECO:0000259" key="2">
    <source>
        <dbReference type="Pfam" id="PF07727"/>
    </source>
</evidence>
<dbReference type="EMBL" id="BKCJ010400988">
    <property type="protein sequence ID" value="GFA30189.1"/>
    <property type="molecule type" value="Genomic_DNA"/>
</dbReference>
<accession>A0A699JDY3</accession>
<evidence type="ECO:0000313" key="3">
    <source>
        <dbReference type="EMBL" id="GFA30189.1"/>
    </source>
</evidence>
<feature type="region of interest" description="Disordered" evidence="1">
    <location>
        <begin position="154"/>
        <end position="186"/>
    </location>
</feature>
<name>A0A699JDY3_TANCI</name>
<gene>
    <name evidence="3" type="ORF">Tci_602161</name>
</gene>
<dbReference type="AlphaFoldDB" id="A0A699JDY3"/>
<reference evidence="3" key="1">
    <citation type="journal article" date="2019" name="Sci. Rep.">
        <title>Draft genome of Tanacetum cinerariifolium, the natural source of mosquito coil.</title>
        <authorList>
            <person name="Yamashiro T."/>
            <person name="Shiraishi A."/>
            <person name="Satake H."/>
            <person name="Nakayama K."/>
        </authorList>
    </citation>
    <scope>NUCLEOTIDE SEQUENCE</scope>
</reference>
<evidence type="ECO:0000256" key="1">
    <source>
        <dbReference type="SAM" id="MobiDB-lite"/>
    </source>
</evidence>
<sequence length="301" mass="34141">MDLQDKRVIDSGYSRYMTWNMSYLTDYEEIDGGYVAFGGNSKRGKITGKCTIKTVTLDFENVYFANLMVRLMKVFFVGYSLNSKAFRVFNSRKRIVEENLQIRFSENTPNVVGSRPDWLFDIDALTRTMNDKPIVACTQSNDFADLKSSHDDGFKPSIDDRKKVAEDPSKESECKDSEKKDNVNSTKNVNVVGINEVNATGGKTSIELPDDPNMPALEDISTFNFSSNHEDDDAVADMNNLDTTIQNFVVYQMDVNSAFLNGKIKEEVYVCPPLGFEDLNFYDRVYKVEKALYGLHQAPRS</sequence>
<feature type="domain" description="Reverse transcriptase Ty1/copia-type" evidence="2">
    <location>
        <begin position="246"/>
        <end position="300"/>
    </location>
</feature>
<feature type="non-terminal residue" evidence="3">
    <location>
        <position position="301"/>
    </location>
</feature>
<dbReference type="Pfam" id="PF07727">
    <property type="entry name" value="RVT_2"/>
    <property type="match status" value="1"/>
</dbReference>